<dbReference type="Proteomes" id="UP000093476">
    <property type="component" value="Unassembled WGS sequence"/>
</dbReference>
<dbReference type="AlphaFoldDB" id="A0A1C0U3Y3"/>
<name>A0A1C0U3Y3_9GAMM</name>
<protein>
    <recommendedName>
        <fullName evidence="3">PAAR motif protein</fullName>
    </recommendedName>
</protein>
<accession>A0A1C0U3Y3</accession>
<dbReference type="InterPro" id="IPR008727">
    <property type="entry name" value="PAAR_motif"/>
</dbReference>
<gene>
    <name evidence="1" type="ORF">Ppb6_02209</name>
</gene>
<organism evidence="1 2">
    <name type="scientific">Photorhabdus australis subsp. thailandensis</name>
    <dbReference type="NCBI Taxonomy" id="2805096"/>
    <lineage>
        <taxon>Bacteria</taxon>
        <taxon>Pseudomonadati</taxon>
        <taxon>Pseudomonadota</taxon>
        <taxon>Gammaproteobacteria</taxon>
        <taxon>Enterobacterales</taxon>
        <taxon>Morganellaceae</taxon>
        <taxon>Photorhabdus</taxon>
    </lineage>
</organism>
<reference evidence="1 2" key="1">
    <citation type="submission" date="2015-12" db="EMBL/GenBank/DDBJ databases">
        <title>Genome comparisons provide insights into the role of secondary metabolites in the pathogenic phase of the Photorhabdus life cycle.</title>
        <authorList>
            <person name="Tobias N.J."/>
            <person name="Mishra B."/>
            <person name="Gupta D.K."/>
            <person name="Thines M."/>
            <person name="Stinear T.P."/>
            <person name="Bode H.B."/>
        </authorList>
    </citation>
    <scope>NUCLEOTIDE SEQUENCE [LARGE SCALE GENOMIC DNA]</scope>
    <source>
        <strain evidence="1 2">PB68.1</strain>
    </source>
</reference>
<dbReference type="PATRIC" id="fig|286156.4.peg.2506"/>
<dbReference type="EMBL" id="LOMY01000084">
    <property type="protein sequence ID" value="OCQ52596.1"/>
    <property type="molecule type" value="Genomic_DNA"/>
</dbReference>
<proteinExistence type="predicted"/>
<dbReference type="RefSeq" id="WP_420848265.1">
    <property type="nucleotide sequence ID" value="NZ_LOMY01000084.1"/>
</dbReference>
<dbReference type="STRING" id="286156.Ppb6_02209"/>
<sequence length="88" mass="9131">MMNGIIRIGNETTLGSQIISGSLAMKFGGIGVAGQGTPVTHSIKRHGDTVIIEGNPEFCDAGILVAFHRHDCTCSGMLLSSMLAVTEG</sequence>
<comment type="caution">
    <text evidence="1">The sequence shown here is derived from an EMBL/GenBank/DDBJ whole genome shotgun (WGS) entry which is preliminary data.</text>
</comment>
<evidence type="ECO:0008006" key="3">
    <source>
        <dbReference type="Google" id="ProtNLM"/>
    </source>
</evidence>
<keyword evidence="2" id="KW-1185">Reference proteome</keyword>
<dbReference type="Gene3D" id="2.60.200.60">
    <property type="match status" value="1"/>
</dbReference>
<evidence type="ECO:0000313" key="1">
    <source>
        <dbReference type="EMBL" id="OCQ52596.1"/>
    </source>
</evidence>
<evidence type="ECO:0000313" key="2">
    <source>
        <dbReference type="Proteomes" id="UP000093476"/>
    </source>
</evidence>
<dbReference type="Pfam" id="PF05488">
    <property type="entry name" value="PAAR_motif"/>
    <property type="match status" value="1"/>
</dbReference>